<keyword evidence="2" id="KW-0732">Signal</keyword>
<keyword evidence="1" id="KW-0802">TPR repeat</keyword>
<evidence type="ECO:0000313" key="4">
    <source>
        <dbReference type="Proteomes" id="UP000018719"/>
    </source>
</evidence>
<protein>
    <submittedName>
        <fullName evidence="3">Tetratricopeptide repeat protein</fullName>
    </submittedName>
</protein>
<reference evidence="3 4" key="1">
    <citation type="submission" date="2013-05" db="EMBL/GenBank/DDBJ databases">
        <authorList>
            <person name="Harkins D.M."/>
            <person name="Durkin A.S."/>
            <person name="Brinkac L.M."/>
            <person name="Haft D.H."/>
            <person name="Selengut J.D."/>
            <person name="Sanka R."/>
            <person name="DePew J."/>
            <person name="Purushe J."/>
            <person name="Hartskeerl R.A."/>
            <person name="Ahmed A."/>
            <person name="van der Linden H."/>
            <person name="Goris M.G.A."/>
            <person name="Vinetz J.M."/>
            <person name="Sutton G.G."/>
            <person name="Nierman W.C."/>
            <person name="Fouts D.E."/>
        </authorList>
    </citation>
    <scope>NUCLEOTIDE SEQUENCE [LARGE SCALE GENOMIC DNA]</scope>
    <source>
        <strain evidence="3 4">10</strain>
    </source>
</reference>
<dbReference type="STRING" id="1049790.LEP1GSC047_2271"/>
<accession>V6HP40</accession>
<evidence type="ECO:0000256" key="2">
    <source>
        <dbReference type="SAM" id="SignalP"/>
    </source>
</evidence>
<dbReference type="EMBL" id="AHMM02000006">
    <property type="protein sequence ID" value="EQA38635.1"/>
    <property type="molecule type" value="Genomic_DNA"/>
</dbReference>
<dbReference type="SUPFAM" id="SSF48452">
    <property type="entry name" value="TPR-like"/>
    <property type="match status" value="1"/>
</dbReference>
<feature type="repeat" description="TPR" evidence="1">
    <location>
        <begin position="46"/>
        <end position="79"/>
    </location>
</feature>
<dbReference type="InterPro" id="IPR019734">
    <property type="entry name" value="TPR_rpt"/>
</dbReference>
<dbReference type="Pfam" id="PF13424">
    <property type="entry name" value="TPR_12"/>
    <property type="match status" value="1"/>
</dbReference>
<name>V6HP40_9LEPT</name>
<feature type="chain" id="PRO_5012768336" evidence="2">
    <location>
        <begin position="16"/>
        <end position="160"/>
    </location>
</feature>
<dbReference type="AlphaFoldDB" id="V6HP40"/>
<evidence type="ECO:0000256" key="1">
    <source>
        <dbReference type="PROSITE-ProRule" id="PRU00339"/>
    </source>
</evidence>
<dbReference type="RefSeq" id="WP_010412454.1">
    <property type="nucleotide sequence ID" value="NZ_AHMM02000006.1"/>
</dbReference>
<sequence>MRFILLFALSMTAYADLYAEDEAETEPSGGSAIFREFIPRTELELAKKYMALGSLEQKIKNYDRAIKHYDQALEILSRIGEKQTRIYALLLHLKSISEFRLGKFCNAKIDIGEAIAIYQILGDLDSALHAEENTLPEFTDACNFLTLRLLDPPRAPIPQD</sequence>
<comment type="caution">
    <text evidence="3">The sequence shown here is derived from an EMBL/GenBank/DDBJ whole genome shotgun (WGS) entry which is preliminary data.</text>
</comment>
<feature type="signal peptide" evidence="2">
    <location>
        <begin position="1"/>
        <end position="15"/>
    </location>
</feature>
<dbReference type="Proteomes" id="UP000018719">
    <property type="component" value="Unassembled WGS sequence"/>
</dbReference>
<proteinExistence type="predicted"/>
<dbReference type="PROSITE" id="PS50005">
    <property type="entry name" value="TPR"/>
    <property type="match status" value="1"/>
</dbReference>
<organism evidence="3 4">
    <name type="scientific">Leptospira inadai serovar Lyme str. 10</name>
    <dbReference type="NCBI Taxonomy" id="1049790"/>
    <lineage>
        <taxon>Bacteria</taxon>
        <taxon>Pseudomonadati</taxon>
        <taxon>Spirochaetota</taxon>
        <taxon>Spirochaetia</taxon>
        <taxon>Leptospirales</taxon>
        <taxon>Leptospiraceae</taxon>
        <taxon>Leptospira</taxon>
    </lineage>
</organism>
<evidence type="ECO:0000313" key="3">
    <source>
        <dbReference type="EMBL" id="EQA38635.1"/>
    </source>
</evidence>
<dbReference type="Gene3D" id="1.25.40.10">
    <property type="entry name" value="Tetratricopeptide repeat domain"/>
    <property type="match status" value="1"/>
</dbReference>
<dbReference type="InterPro" id="IPR011990">
    <property type="entry name" value="TPR-like_helical_dom_sf"/>
</dbReference>
<gene>
    <name evidence="3" type="ORF">LEP1GSC047_2271</name>
</gene>